<evidence type="ECO:0008006" key="4">
    <source>
        <dbReference type="Google" id="ProtNLM"/>
    </source>
</evidence>
<dbReference type="PANTHER" id="PTHR46889:SF4">
    <property type="entry name" value="TRANSPOSASE INSO FOR INSERTION SEQUENCE ELEMENT IS911B-RELATED"/>
    <property type="match status" value="1"/>
</dbReference>
<dbReference type="KEGG" id="asla:NCTC11923_02461"/>
<keyword evidence="3" id="KW-1185">Reference proteome</keyword>
<sequence>MDRGGAPGPATEESVGAASVAQGGPRAAPRQRDPAVGFGVFRSKARPAHEEVIRSSRSIVSRPGVRPSAAPCVPQECGFITSRGYRAAKSPPASTGPAQLRPCCLRSSRSMRRTDWVYGAGKMRQAMLRAGWADRPIRQPGSCASPGHGGCVVVTGPVTTGRAGEPDTRPDLVQRQFSPERPDQLWVADITYIRTLLPGRCRGCAAPRSSPMPAAPGVSWGGPSQGPCTLPLAGLALEHALASTGTTGSRQGLVHHSDRGAQYACVAYWDALVTAGVTASPGFRGRLALKRPGPEQSTDSYKTELIGSQRLWQSTQAVELATMGRSTGGTQPGCMRRFATPPRPKSKPSTLTSRTQRPLRPDHGTKPRALHDIIT</sequence>
<dbReference type="InterPro" id="IPR012337">
    <property type="entry name" value="RNaseH-like_sf"/>
</dbReference>
<protein>
    <recommendedName>
        <fullName evidence="4">Integrase core domain</fullName>
    </recommendedName>
</protein>
<organism evidence="2 3">
    <name type="scientific">Actinomyces slackii</name>
    <dbReference type="NCBI Taxonomy" id="52774"/>
    <lineage>
        <taxon>Bacteria</taxon>
        <taxon>Bacillati</taxon>
        <taxon>Actinomycetota</taxon>
        <taxon>Actinomycetes</taxon>
        <taxon>Actinomycetales</taxon>
        <taxon>Actinomycetaceae</taxon>
        <taxon>Actinomyces</taxon>
    </lineage>
</organism>
<dbReference type="Proteomes" id="UP000276899">
    <property type="component" value="Chromosome"/>
</dbReference>
<feature type="region of interest" description="Disordered" evidence="1">
    <location>
        <begin position="1"/>
        <end position="34"/>
    </location>
</feature>
<reference evidence="2 3" key="1">
    <citation type="submission" date="2018-12" db="EMBL/GenBank/DDBJ databases">
        <authorList>
            <consortium name="Pathogen Informatics"/>
        </authorList>
    </citation>
    <scope>NUCLEOTIDE SEQUENCE [LARGE SCALE GENOMIC DNA]</scope>
    <source>
        <strain evidence="2 3">NCTC11923</strain>
    </source>
</reference>
<evidence type="ECO:0000313" key="3">
    <source>
        <dbReference type="Proteomes" id="UP000276899"/>
    </source>
</evidence>
<dbReference type="PANTHER" id="PTHR46889">
    <property type="entry name" value="TRANSPOSASE INSF FOR INSERTION SEQUENCE IS3B-RELATED"/>
    <property type="match status" value="1"/>
</dbReference>
<proteinExistence type="predicted"/>
<dbReference type="InterPro" id="IPR050900">
    <property type="entry name" value="Transposase_IS3/IS150/IS904"/>
</dbReference>
<dbReference type="SUPFAM" id="SSF53098">
    <property type="entry name" value="Ribonuclease H-like"/>
    <property type="match status" value="1"/>
</dbReference>
<evidence type="ECO:0000256" key="1">
    <source>
        <dbReference type="SAM" id="MobiDB-lite"/>
    </source>
</evidence>
<gene>
    <name evidence="2" type="ORF">NCTC11923_02461</name>
</gene>
<dbReference type="AlphaFoldDB" id="A0A448KFQ7"/>
<feature type="region of interest" description="Disordered" evidence="1">
    <location>
        <begin position="324"/>
        <end position="375"/>
    </location>
</feature>
<accession>A0A448KFQ7</accession>
<feature type="compositionally biased region" description="Basic and acidic residues" evidence="1">
    <location>
        <begin position="359"/>
        <end position="375"/>
    </location>
</feature>
<dbReference type="EMBL" id="LR134363">
    <property type="protein sequence ID" value="VEG75783.1"/>
    <property type="molecule type" value="Genomic_DNA"/>
</dbReference>
<evidence type="ECO:0000313" key="2">
    <source>
        <dbReference type="EMBL" id="VEG75783.1"/>
    </source>
</evidence>
<name>A0A448KFQ7_9ACTO</name>
<feature type="compositionally biased region" description="Polar residues" evidence="1">
    <location>
        <begin position="347"/>
        <end position="356"/>
    </location>
</feature>